<name>A0A182YRN3_ANOST</name>
<evidence type="ECO:0000256" key="1">
    <source>
        <dbReference type="SAM" id="MobiDB-lite"/>
    </source>
</evidence>
<protein>
    <recommendedName>
        <fullName evidence="2">Transposable element P transposase-like RNase H C-terminal domain-containing protein</fullName>
    </recommendedName>
</protein>
<dbReference type="STRING" id="30069.A0A182YRN3"/>
<dbReference type="InterPro" id="IPR048367">
    <property type="entry name" value="TNP-like_RNaseH_C"/>
</dbReference>
<evidence type="ECO:0000313" key="3">
    <source>
        <dbReference type="EnsemblMetazoa" id="ASTEI11119-PA"/>
    </source>
</evidence>
<evidence type="ECO:0000259" key="2">
    <source>
        <dbReference type="Pfam" id="PF21789"/>
    </source>
</evidence>
<dbReference type="Pfam" id="PF21789">
    <property type="entry name" value="TNP-like_RNaseH_C"/>
    <property type="match status" value="1"/>
</dbReference>
<keyword evidence="4" id="KW-1185">Reference proteome</keyword>
<reference evidence="3" key="2">
    <citation type="submission" date="2020-05" db="UniProtKB">
        <authorList>
            <consortium name="EnsemblMetazoa"/>
        </authorList>
    </citation>
    <scope>IDENTIFICATION</scope>
    <source>
        <strain evidence="3">Indian</strain>
    </source>
</reference>
<proteinExistence type="predicted"/>
<feature type="region of interest" description="Disordered" evidence="1">
    <location>
        <begin position="58"/>
        <end position="78"/>
    </location>
</feature>
<dbReference type="VEuPathDB" id="VectorBase:ASTEI11119"/>
<evidence type="ECO:0000313" key="4">
    <source>
        <dbReference type="Proteomes" id="UP000076408"/>
    </source>
</evidence>
<feature type="compositionally biased region" description="Polar residues" evidence="1">
    <location>
        <begin position="58"/>
        <end position="74"/>
    </location>
</feature>
<dbReference type="EnsemblMetazoa" id="ASTEI11119-RA">
    <property type="protein sequence ID" value="ASTEI11119-PA"/>
    <property type="gene ID" value="ASTEI11119"/>
</dbReference>
<dbReference type="VEuPathDB" id="VectorBase:ASTE008232"/>
<dbReference type="Proteomes" id="UP000076408">
    <property type="component" value="Unassembled WGS sequence"/>
</dbReference>
<organism evidence="3 4">
    <name type="scientific">Anopheles stephensi</name>
    <name type="common">Indo-Pakistan malaria mosquito</name>
    <dbReference type="NCBI Taxonomy" id="30069"/>
    <lineage>
        <taxon>Eukaryota</taxon>
        <taxon>Metazoa</taxon>
        <taxon>Ecdysozoa</taxon>
        <taxon>Arthropoda</taxon>
        <taxon>Hexapoda</taxon>
        <taxon>Insecta</taxon>
        <taxon>Pterygota</taxon>
        <taxon>Neoptera</taxon>
        <taxon>Endopterygota</taxon>
        <taxon>Diptera</taxon>
        <taxon>Nematocera</taxon>
        <taxon>Culicoidea</taxon>
        <taxon>Culicidae</taxon>
        <taxon>Anophelinae</taxon>
        <taxon>Anopheles</taxon>
    </lineage>
</organism>
<dbReference type="AlphaFoldDB" id="A0A182YRN3"/>
<accession>A0A182YRN3</accession>
<sequence>MKAKHNIKFISTYKLNQDVLENFFSQLRQIGGVYDHPSALPCLYRIRMMIIGKSPTILQNHTDQNGDKSNNSQEPNEEFLSAAVFAEADLNQTLPETKIMENLNKIFQGIDEKSDDSEIVST</sequence>
<feature type="domain" description="Transposable element P transposase-like RNase H C-terminal" evidence="2">
    <location>
        <begin position="13"/>
        <end position="39"/>
    </location>
</feature>
<reference evidence="4" key="1">
    <citation type="journal article" date="2014" name="Genome Biol.">
        <title>Genome analysis of a major urban malaria vector mosquito, Anopheles stephensi.</title>
        <authorList>
            <person name="Jiang X."/>
            <person name="Peery A."/>
            <person name="Hall A.B."/>
            <person name="Sharma A."/>
            <person name="Chen X.G."/>
            <person name="Waterhouse R.M."/>
            <person name="Komissarov A."/>
            <person name="Riehle M.M."/>
            <person name="Shouche Y."/>
            <person name="Sharakhova M.V."/>
            <person name="Lawson D."/>
            <person name="Pakpour N."/>
            <person name="Arensburger P."/>
            <person name="Davidson V.L."/>
            <person name="Eiglmeier K."/>
            <person name="Emrich S."/>
            <person name="George P."/>
            <person name="Kennedy R.C."/>
            <person name="Mane S.P."/>
            <person name="Maslen G."/>
            <person name="Oringanje C."/>
            <person name="Qi Y."/>
            <person name="Settlage R."/>
            <person name="Tojo M."/>
            <person name="Tubio J.M."/>
            <person name="Unger M.F."/>
            <person name="Wang B."/>
            <person name="Vernick K.D."/>
            <person name="Ribeiro J.M."/>
            <person name="James A.A."/>
            <person name="Michel K."/>
            <person name="Riehle M.A."/>
            <person name="Luckhart S."/>
            <person name="Sharakhov I.V."/>
            <person name="Tu Z."/>
        </authorList>
    </citation>
    <scope>NUCLEOTIDE SEQUENCE [LARGE SCALE GENOMIC DNA]</scope>
    <source>
        <strain evidence="4">Indian</strain>
    </source>
</reference>